<dbReference type="Proteomes" id="UP000051673">
    <property type="component" value="Unassembled WGS sequence"/>
</dbReference>
<organism evidence="2 3">
    <name type="scientific">Weissella minor</name>
    <dbReference type="NCBI Taxonomy" id="1620"/>
    <lineage>
        <taxon>Bacteria</taxon>
        <taxon>Bacillati</taxon>
        <taxon>Bacillota</taxon>
        <taxon>Bacilli</taxon>
        <taxon>Lactobacillales</taxon>
        <taxon>Lactobacillaceae</taxon>
        <taxon>Weissella</taxon>
    </lineage>
</organism>
<feature type="transmembrane region" description="Helical" evidence="1">
    <location>
        <begin position="359"/>
        <end position="380"/>
    </location>
</feature>
<proteinExistence type="predicted"/>
<feature type="transmembrane region" description="Helical" evidence="1">
    <location>
        <begin position="6"/>
        <end position="39"/>
    </location>
</feature>
<evidence type="ECO:0000313" key="2">
    <source>
        <dbReference type="EMBL" id="KRN76916.1"/>
    </source>
</evidence>
<feature type="transmembrane region" description="Helical" evidence="1">
    <location>
        <begin position="400"/>
        <end position="420"/>
    </location>
</feature>
<gene>
    <name evidence="2" type="ORF">IV67_GL000426</name>
</gene>
<evidence type="ECO:0000256" key="1">
    <source>
        <dbReference type="SAM" id="Phobius"/>
    </source>
</evidence>
<keyword evidence="1" id="KW-0812">Transmembrane</keyword>
<keyword evidence="1" id="KW-0472">Membrane</keyword>
<dbReference type="STRING" id="1620.IV67_GL000426"/>
<sequence>MQTLVLYIGAMVNLLPAFMIGVSGLGITLLLVDIILIGMKRWVPLGIELHLFDVWMASMGLLLGIAIYHSLMVHYDNFSHWATMVKFLYTNGQLPTAGGADQIISFTSYPPAMALFINYFVHLVGFSEGSMLLGQFIYIWAALYSVFAFLKDKTRSLLAAILVLTIAVTMIFNVEIRFNNLLVDYVLAVVALAGLTGVYVYQKRPTLQMIHVMLAASNLLLIKNSGAFFVALIFVYYAYTLFVNRTRRAPMRQKVMAGFQNFLRWLMGLGISYLPFYLWSRHVKQSFTTSKHEISAAAYGQQLQQESGQYFSEIAHKMLQANAHLSSLSTRGFILFNVVLLVTWIVLKMLGHRNRLLKMALLFDGIFVIYYFSMYVMYIVSMPYAEAIQLAGFERYMSTIVILLLLLSAATLVITLDESFYEQDFEKRNLRSFSSLTAKKAYQMGAMFCFFFSVIGINSEIGGMHFNDKFNQNALPLKLKALSHDEMQLNQCHILVVDARQSEVDSYYAAFVGKYYFFSPNVEAREAFDMSPQELKELNDSYDYVVIPNEHETYSKLMDKAYHQKVKTGLFKTEKNGLKPVSQLTF</sequence>
<dbReference type="PATRIC" id="fig|1620.3.peg.431"/>
<name>A0A0R2JRR5_9LACO</name>
<feature type="transmembrane region" description="Helical" evidence="1">
    <location>
        <begin position="156"/>
        <end position="174"/>
    </location>
</feature>
<feature type="transmembrane region" description="Helical" evidence="1">
    <location>
        <begin position="181"/>
        <end position="201"/>
    </location>
</feature>
<keyword evidence="3" id="KW-1185">Reference proteome</keyword>
<evidence type="ECO:0000313" key="3">
    <source>
        <dbReference type="Proteomes" id="UP000051673"/>
    </source>
</evidence>
<feature type="transmembrane region" description="Helical" evidence="1">
    <location>
        <begin position="328"/>
        <end position="347"/>
    </location>
</feature>
<accession>A0A0R2JRR5</accession>
<feature type="transmembrane region" description="Helical" evidence="1">
    <location>
        <begin position="441"/>
        <end position="459"/>
    </location>
</feature>
<dbReference type="EMBL" id="JQCD01000024">
    <property type="protein sequence ID" value="KRN76916.1"/>
    <property type="molecule type" value="Genomic_DNA"/>
</dbReference>
<feature type="transmembrane region" description="Helical" evidence="1">
    <location>
        <begin position="51"/>
        <end position="71"/>
    </location>
</feature>
<feature type="transmembrane region" description="Helical" evidence="1">
    <location>
        <begin position="131"/>
        <end position="150"/>
    </location>
</feature>
<protein>
    <submittedName>
        <fullName evidence="2">Mutg family lantibiotic protection abc superfamily atp binding cassette transporter permease</fullName>
    </submittedName>
</protein>
<feature type="transmembrane region" description="Helical" evidence="1">
    <location>
        <begin position="221"/>
        <end position="242"/>
    </location>
</feature>
<feature type="transmembrane region" description="Helical" evidence="1">
    <location>
        <begin position="262"/>
        <end position="280"/>
    </location>
</feature>
<dbReference type="AlphaFoldDB" id="A0A0R2JRR5"/>
<comment type="caution">
    <text evidence="2">The sequence shown here is derived from an EMBL/GenBank/DDBJ whole genome shotgun (WGS) entry which is preliminary data.</text>
</comment>
<keyword evidence="1" id="KW-1133">Transmembrane helix</keyword>
<reference evidence="2 3" key="1">
    <citation type="journal article" date="2015" name="Genome Announc.">
        <title>Expanding the biotechnology potential of lactobacilli through comparative genomics of 213 strains and associated genera.</title>
        <authorList>
            <person name="Sun Z."/>
            <person name="Harris H.M."/>
            <person name="McCann A."/>
            <person name="Guo C."/>
            <person name="Argimon S."/>
            <person name="Zhang W."/>
            <person name="Yang X."/>
            <person name="Jeffery I.B."/>
            <person name="Cooney J.C."/>
            <person name="Kagawa T.F."/>
            <person name="Liu W."/>
            <person name="Song Y."/>
            <person name="Salvetti E."/>
            <person name="Wrobel A."/>
            <person name="Rasinkangas P."/>
            <person name="Parkhill J."/>
            <person name="Rea M.C."/>
            <person name="O'Sullivan O."/>
            <person name="Ritari J."/>
            <person name="Douillard F.P."/>
            <person name="Paul Ross R."/>
            <person name="Yang R."/>
            <person name="Briner A.E."/>
            <person name="Felis G.E."/>
            <person name="de Vos W.M."/>
            <person name="Barrangou R."/>
            <person name="Klaenhammer T.R."/>
            <person name="Caufield P.W."/>
            <person name="Cui Y."/>
            <person name="Zhang H."/>
            <person name="O'Toole P.W."/>
        </authorList>
    </citation>
    <scope>NUCLEOTIDE SEQUENCE [LARGE SCALE GENOMIC DNA]</scope>
    <source>
        <strain evidence="2 3">DSM 20014</strain>
    </source>
</reference>